<evidence type="ECO:0000313" key="1">
    <source>
        <dbReference type="EMBL" id="OHA48891.1"/>
    </source>
</evidence>
<name>A0A1G2PMN1_9BACT</name>
<comment type="caution">
    <text evidence="1">The sequence shown here is derived from an EMBL/GenBank/DDBJ whole genome shotgun (WGS) entry which is preliminary data.</text>
</comment>
<organism evidence="1 2">
    <name type="scientific">Candidatus Terrybacteria bacterium RIFCSPHIGHO2_01_FULL_48_17</name>
    <dbReference type="NCBI Taxonomy" id="1802362"/>
    <lineage>
        <taxon>Bacteria</taxon>
        <taxon>Candidatus Terryibacteriota</taxon>
    </lineage>
</organism>
<proteinExistence type="predicted"/>
<dbReference type="EMBL" id="MHSS01000002">
    <property type="protein sequence ID" value="OHA48891.1"/>
    <property type="molecule type" value="Genomic_DNA"/>
</dbReference>
<reference evidence="1 2" key="1">
    <citation type="journal article" date="2016" name="Nat. Commun.">
        <title>Thousands of microbial genomes shed light on interconnected biogeochemical processes in an aquifer system.</title>
        <authorList>
            <person name="Anantharaman K."/>
            <person name="Brown C.T."/>
            <person name="Hug L.A."/>
            <person name="Sharon I."/>
            <person name="Castelle C.J."/>
            <person name="Probst A.J."/>
            <person name="Thomas B.C."/>
            <person name="Singh A."/>
            <person name="Wilkins M.J."/>
            <person name="Karaoz U."/>
            <person name="Brodie E.L."/>
            <person name="Williams K.H."/>
            <person name="Hubbard S.S."/>
            <person name="Banfield J.F."/>
        </authorList>
    </citation>
    <scope>NUCLEOTIDE SEQUENCE [LARGE SCALE GENOMIC DNA]</scope>
</reference>
<sequence>MIDTCKEARDRLPRSISALLSGEIRTGQKHFGFRDRGTFEHIGKCREAPCSAIRAALQHAADSAIKE</sequence>
<protein>
    <submittedName>
        <fullName evidence="1">Uncharacterized protein</fullName>
    </submittedName>
</protein>
<accession>A0A1G2PMN1</accession>
<gene>
    <name evidence="1" type="ORF">A2806_04320</name>
</gene>
<evidence type="ECO:0000313" key="2">
    <source>
        <dbReference type="Proteomes" id="UP000177629"/>
    </source>
</evidence>
<dbReference type="STRING" id="1802362.A2806_04320"/>
<dbReference type="Proteomes" id="UP000177629">
    <property type="component" value="Unassembled WGS sequence"/>
</dbReference>
<dbReference type="AlphaFoldDB" id="A0A1G2PMN1"/>